<dbReference type="PANTHER" id="PTHR47447">
    <property type="entry name" value="OS03G0856100 PROTEIN"/>
    <property type="match status" value="1"/>
</dbReference>
<dbReference type="Pfam" id="PF01535">
    <property type="entry name" value="PPR"/>
    <property type="match status" value="3"/>
</dbReference>
<dbReference type="PANTHER" id="PTHR47447:SF17">
    <property type="entry name" value="OS12G0638900 PROTEIN"/>
    <property type="match status" value="1"/>
</dbReference>
<dbReference type="InterPro" id="IPR011990">
    <property type="entry name" value="TPR-like_helical_dom_sf"/>
</dbReference>
<evidence type="ECO:0000256" key="2">
    <source>
        <dbReference type="ARBA" id="ARBA00022737"/>
    </source>
</evidence>
<name>A0ABP0YZM4_9ROSI</name>
<feature type="repeat" description="PPR" evidence="3">
    <location>
        <begin position="505"/>
        <end position="539"/>
    </location>
</feature>
<comment type="similarity">
    <text evidence="1">Belongs to the PPR family. P subfamily.</text>
</comment>
<evidence type="ECO:0008006" key="6">
    <source>
        <dbReference type="Google" id="ProtNLM"/>
    </source>
</evidence>
<sequence>MNEQTGRLMNPTYDDEEMKMKNVSGLRLTIHQMSLTKIDFVKYVVLFFGFDFESLASITPNTQVSFTDLFAYAEFMLFNNSNVEAGNVTVLMSSLLLISNLPEGLDAKGKENSENSRTYWFRFSIAESSMLSRSTIRNASALLKFVPFHFYGFSSHFLSTSSTTKHIAIAPRALARTPTSRTVPIPRAPVTPGSTDVVNSVCALLSNKNHLTTNLDLDHLLKRFKHTLTSDLVLQILMNYRLLGRAKTLEFFSWSGLQMGYRFDESVVEYMADFLGRRKLFDDMKCLLVTVSSHMGRLSCRTLSICIRFLGRQGRVREALCLFEEMEPKFGCKPDNLVFNNMLYALCKKEPTGELIDTALTIFRRIELPDKYSYSNVIIGLCKFGRFGTAIEVFDEMNRAGLVPTRSALNILIGDLCSLSAKEGAVERVKVRSTRRPFTVLVPNVNPKSGAIEPAVGVFWAANKLALVPSAFVIVQLISELCRLGQMQEAIRVLKVVEGDKLRCAEECYSVVMQALCEHRHVEEASNLFGRMLSQGMKPKLAIYNSVICMLCKLGNLDDAERVFKIMNRERCAPDHVTYSALIHAYGETRNWSAAYSLLKEMLSFGMSPQFHVYSIVDKLMREHGQIDLCLKLAVKWEAQILQKLCKQGQLEAAYEKMKSMLEKGFHPPIYVRDAFESAFQKKGKFKIARELLQKMDRVHQRESLTRNSS</sequence>
<dbReference type="EMBL" id="OZ021740">
    <property type="protein sequence ID" value="CAK9324878.1"/>
    <property type="molecule type" value="Genomic_DNA"/>
</dbReference>
<dbReference type="Gene3D" id="1.25.40.10">
    <property type="entry name" value="Tetratricopeptide repeat domain"/>
    <property type="match status" value="4"/>
</dbReference>
<dbReference type="Pfam" id="PF13041">
    <property type="entry name" value="PPR_2"/>
    <property type="match status" value="2"/>
</dbReference>
<proteinExistence type="inferred from homology"/>
<accession>A0ABP0YZM4</accession>
<keyword evidence="2" id="KW-0677">Repeat</keyword>
<feature type="repeat" description="PPR" evidence="3">
    <location>
        <begin position="370"/>
        <end position="404"/>
    </location>
</feature>
<keyword evidence="5" id="KW-1185">Reference proteome</keyword>
<reference evidence="4 5" key="1">
    <citation type="submission" date="2024-03" db="EMBL/GenBank/DDBJ databases">
        <authorList>
            <person name="Gkanogiannis A."/>
            <person name="Becerra Lopez-Lavalle L."/>
        </authorList>
    </citation>
    <scope>NUCLEOTIDE SEQUENCE [LARGE SCALE GENOMIC DNA]</scope>
</reference>
<gene>
    <name evidence="4" type="ORF">CITCOLO1_LOCUS17126</name>
</gene>
<dbReference type="NCBIfam" id="TIGR00756">
    <property type="entry name" value="PPR"/>
    <property type="match status" value="5"/>
</dbReference>
<evidence type="ECO:0000256" key="1">
    <source>
        <dbReference type="ARBA" id="ARBA00007626"/>
    </source>
</evidence>
<dbReference type="InterPro" id="IPR002885">
    <property type="entry name" value="PPR_rpt"/>
</dbReference>
<feature type="repeat" description="PPR" evidence="3">
    <location>
        <begin position="575"/>
        <end position="609"/>
    </location>
</feature>
<dbReference type="Proteomes" id="UP001642487">
    <property type="component" value="Chromosome 6"/>
</dbReference>
<evidence type="ECO:0000256" key="3">
    <source>
        <dbReference type="PROSITE-ProRule" id="PRU00708"/>
    </source>
</evidence>
<organism evidence="4 5">
    <name type="scientific">Citrullus colocynthis</name>
    <name type="common">colocynth</name>
    <dbReference type="NCBI Taxonomy" id="252529"/>
    <lineage>
        <taxon>Eukaryota</taxon>
        <taxon>Viridiplantae</taxon>
        <taxon>Streptophyta</taxon>
        <taxon>Embryophyta</taxon>
        <taxon>Tracheophyta</taxon>
        <taxon>Spermatophyta</taxon>
        <taxon>Magnoliopsida</taxon>
        <taxon>eudicotyledons</taxon>
        <taxon>Gunneridae</taxon>
        <taxon>Pentapetalae</taxon>
        <taxon>rosids</taxon>
        <taxon>fabids</taxon>
        <taxon>Cucurbitales</taxon>
        <taxon>Cucurbitaceae</taxon>
        <taxon>Benincaseae</taxon>
        <taxon>Citrullus</taxon>
    </lineage>
</organism>
<dbReference type="PROSITE" id="PS51375">
    <property type="entry name" value="PPR"/>
    <property type="match status" value="4"/>
</dbReference>
<evidence type="ECO:0000313" key="5">
    <source>
        <dbReference type="Proteomes" id="UP001642487"/>
    </source>
</evidence>
<feature type="repeat" description="PPR" evidence="3">
    <location>
        <begin position="540"/>
        <end position="574"/>
    </location>
</feature>
<evidence type="ECO:0000313" key="4">
    <source>
        <dbReference type="EMBL" id="CAK9324878.1"/>
    </source>
</evidence>
<protein>
    <recommendedName>
        <fullName evidence="6">Pentatricopeptide repeat-containing protein</fullName>
    </recommendedName>
</protein>